<keyword evidence="1" id="KW-0808">Transferase</keyword>
<keyword evidence="3" id="KW-0963">Cytoplasm</keyword>
<gene>
    <name evidence="3 6" type="primary">cobB</name>
    <name evidence="6" type="ORF">ODE01S_02680</name>
</gene>
<feature type="binding site" evidence="3">
    <location>
        <begin position="213"/>
        <end position="215"/>
    </location>
    <ligand>
        <name>NAD(+)</name>
        <dbReference type="ChEBI" id="CHEBI:57540"/>
    </ligand>
</feature>
<feature type="binding site" evidence="3">
    <location>
        <position position="150"/>
    </location>
    <ligand>
        <name>Zn(2+)</name>
        <dbReference type="ChEBI" id="CHEBI:29105"/>
    </ligand>
</feature>
<dbReference type="InterPro" id="IPR050134">
    <property type="entry name" value="NAD-dep_sirtuin_deacylases"/>
</dbReference>
<comment type="similarity">
    <text evidence="3">Belongs to the sirtuin family. Class III subfamily.</text>
</comment>
<dbReference type="GO" id="GO:0017136">
    <property type="term" value="F:histone deacetylase activity, NAD-dependent"/>
    <property type="evidence" value="ECO:0007669"/>
    <property type="project" value="TreeGrafter"/>
</dbReference>
<dbReference type="CDD" id="cd01412">
    <property type="entry name" value="SIRT5_Af1_CobB"/>
    <property type="match status" value="1"/>
</dbReference>
<feature type="active site" description="Proton acceptor" evidence="3">
    <location>
        <position position="118"/>
    </location>
</feature>
<comment type="catalytic activity">
    <reaction evidence="3">
        <text>N(6)-acetyl-L-lysyl-[protein] + NAD(+) + H2O = 2''-O-acetyl-ADP-D-ribose + nicotinamide + L-lysyl-[protein]</text>
        <dbReference type="Rhea" id="RHEA:43636"/>
        <dbReference type="Rhea" id="RHEA-COMP:9752"/>
        <dbReference type="Rhea" id="RHEA-COMP:10731"/>
        <dbReference type="ChEBI" id="CHEBI:15377"/>
        <dbReference type="ChEBI" id="CHEBI:17154"/>
        <dbReference type="ChEBI" id="CHEBI:29969"/>
        <dbReference type="ChEBI" id="CHEBI:57540"/>
        <dbReference type="ChEBI" id="CHEBI:61930"/>
        <dbReference type="ChEBI" id="CHEBI:83767"/>
        <dbReference type="EC" id="2.3.1.286"/>
    </reaction>
</comment>
<feature type="binding site" evidence="3">
    <location>
        <position position="65"/>
    </location>
    <ligand>
        <name>substrate</name>
    </ligand>
</feature>
<dbReference type="NCBIfam" id="NF001753">
    <property type="entry name" value="PRK00481.1-3"/>
    <property type="match status" value="1"/>
</dbReference>
<dbReference type="Proteomes" id="UP000321827">
    <property type="component" value="Unassembled WGS sequence"/>
</dbReference>
<evidence type="ECO:0000256" key="1">
    <source>
        <dbReference type="ARBA" id="ARBA00022679"/>
    </source>
</evidence>
<dbReference type="GO" id="GO:0036054">
    <property type="term" value="F:protein-malonyllysine demalonylase activity"/>
    <property type="evidence" value="ECO:0007669"/>
    <property type="project" value="InterPro"/>
</dbReference>
<dbReference type="InterPro" id="IPR029035">
    <property type="entry name" value="DHS-like_NAD/FAD-binding_dom"/>
</dbReference>
<dbReference type="InterPro" id="IPR003000">
    <property type="entry name" value="Sirtuin"/>
</dbReference>
<feature type="binding site" evidence="3">
    <location>
        <position position="68"/>
    </location>
    <ligand>
        <name>substrate</name>
    </ligand>
</feature>
<feature type="binding site" evidence="3">
    <location>
        <begin position="187"/>
        <end position="189"/>
    </location>
    <ligand>
        <name>NAD(+)</name>
        <dbReference type="ChEBI" id="CHEBI:57540"/>
    </ligand>
</feature>
<dbReference type="EMBL" id="BJXN01000002">
    <property type="protein sequence ID" value="GEM88834.1"/>
    <property type="molecule type" value="Genomic_DNA"/>
</dbReference>
<dbReference type="SUPFAM" id="SSF52467">
    <property type="entry name" value="DHS-like NAD/FAD-binding domain"/>
    <property type="match status" value="1"/>
</dbReference>
<comment type="caution">
    <text evidence="6">The sequence shown here is derived from an EMBL/GenBank/DDBJ whole genome shotgun (WGS) entry which is preliminary data.</text>
</comment>
<dbReference type="PROSITE" id="PS50305">
    <property type="entry name" value="SIRTUIN"/>
    <property type="match status" value="1"/>
</dbReference>
<dbReference type="InterPro" id="IPR026591">
    <property type="entry name" value="Sirtuin_cat_small_dom_sf"/>
</dbReference>
<feature type="binding site" evidence="3">
    <location>
        <position position="129"/>
    </location>
    <ligand>
        <name>Zn(2+)</name>
        <dbReference type="ChEBI" id="CHEBI:29105"/>
    </ligand>
</feature>
<evidence type="ECO:0000256" key="3">
    <source>
        <dbReference type="HAMAP-Rule" id="MF_01121"/>
    </source>
</evidence>
<reference evidence="6 7" key="1">
    <citation type="submission" date="2019-07" db="EMBL/GenBank/DDBJ databases">
        <title>Whole genome shotgun sequence of Oceanithermus desulfurans NBRC 100063.</title>
        <authorList>
            <person name="Hosoyama A."/>
            <person name="Uohara A."/>
            <person name="Ohji S."/>
            <person name="Ichikawa N."/>
        </authorList>
    </citation>
    <scope>NUCLEOTIDE SEQUENCE [LARGE SCALE GENOMIC DNA]</scope>
    <source>
        <strain evidence="6 7">NBRC 100063</strain>
    </source>
</reference>
<dbReference type="GO" id="GO:0036055">
    <property type="term" value="F:protein-succinyllysine desuccinylase activity"/>
    <property type="evidence" value="ECO:0007669"/>
    <property type="project" value="UniProtKB-UniRule"/>
</dbReference>
<organism evidence="6 7">
    <name type="scientific">Oceanithermus desulfurans NBRC 100063</name>
    <dbReference type="NCBI Taxonomy" id="1227550"/>
    <lineage>
        <taxon>Bacteria</taxon>
        <taxon>Thermotogati</taxon>
        <taxon>Deinococcota</taxon>
        <taxon>Deinococci</taxon>
        <taxon>Thermales</taxon>
        <taxon>Thermaceae</taxon>
        <taxon>Oceanithermus</taxon>
    </lineage>
</organism>
<feature type="binding site" evidence="3">
    <location>
        <begin position="100"/>
        <end position="103"/>
    </location>
    <ligand>
        <name>NAD(+)</name>
        <dbReference type="ChEBI" id="CHEBI:57540"/>
    </ligand>
</feature>
<dbReference type="Gene3D" id="3.30.1600.10">
    <property type="entry name" value="SIR2/SIRT2 'Small Domain"/>
    <property type="match status" value="1"/>
</dbReference>
<dbReference type="Pfam" id="PF02146">
    <property type="entry name" value="SIR2"/>
    <property type="match status" value="1"/>
</dbReference>
<feature type="binding site" evidence="3">
    <location>
        <position position="231"/>
    </location>
    <ligand>
        <name>NAD(+)</name>
        <dbReference type="ChEBI" id="CHEBI:57540"/>
    </ligand>
</feature>
<dbReference type="AlphaFoldDB" id="A0A511RGQ3"/>
<protein>
    <recommendedName>
        <fullName evidence="3">NAD-dependent protein deacylase</fullName>
        <ecNumber evidence="3">2.3.1.286</ecNumber>
    </recommendedName>
    <alternativeName>
        <fullName evidence="3">Regulatory protein SIR2 homolog</fullName>
    </alternativeName>
</protein>
<comment type="function">
    <text evidence="3">NAD-dependent lysine deacetylase and desuccinylase that specifically removes acetyl and succinyl groups on target proteins. Modulates the activities of several proteins which are inactive in their acylated form.</text>
</comment>
<dbReference type="Gene3D" id="3.40.50.1220">
    <property type="entry name" value="TPP-binding domain"/>
    <property type="match status" value="1"/>
</dbReference>
<proteinExistence type="inferred from homology"/>
<dbReference type="PANTHER" id="PTHR11085:SF4">
    <property type="entry name" value="NAD-DEPENDENT PROTEIN DEACYLASE"/>
    <property type="match status" value="1"/>
</dbReference>
<dbReference type="EC" id="2.3.1.286" evidence="3"/>
<sequence>MEVQEARRRLAAARRVAVLTGAGVSAESGIPTFRGAGGLWEGFRPEELATPAAYARDPEKVWRWYAMRYAQVMEAEPNPAHRRLAELERQKGEGFLLVTQNVDGLHRRAGSRRVVELHGSLARARCERCGHRRPLPPPAEFAPPPVWDRCGGRMRPDVVWFGEFLDAELLARAERAFMTAEVALVIGTSAVVEPAASLGRIAKSAGAYLIEVNPEPTPLTPLADLSLRAGAARGLERLLAGGAGPREEAE</sequence>
<dbReference type="GO" id="GO:0070403">
    <property type="term" value="F:NAD+ binding"/>
    <property type="evidence" value="ECO:0007669"/>
    <property type="project" value="UniProtKB-UniRule"/>
</dbReference>
<evidence type="ECO:0000256" key="4">
    <source>
        <dbReference type="PROSITE-ProRule" id="PRU00236"/>
    </source>
</evidence>
<keyword evidence="2 3" id="KW-0520">NAD</keyword>
<dbReference type="RefSeq" id="WP_147145051.1">
    <property type="nucleotide sequence ID" value="NZ_BJXN01000002.1"/>
</dbReference>
<dbReference type="PANTHER" id="PTHR11085">
    <property type="entry name" value="NAD-DEPENDENT PROTEIN DEACYLASE SIRTUIN-5, MITOCHONDRIAL-RELATED"/>
    <property type="match status" value="1"/>
</dbReference>
<comment type="catalytic activity">
    <reaction evidence="3">
        <text>N(6)-succinyl-L-lysyl-[protein] + NAD(+) + H2O = 2''-O-succinyl-ADP-D-ribose + nicotinamide + L-lysyl-[protein]</text>
        <dbReference type="Rhea" id="RHEA:47668"/>
        <dbReference type="Rhea" id="RHEA-COMP:9752"/>
        <dbReference type="Rhea" id="RHEA-COMP:11877"/>
        <dbReference type="ChEBI" id="CHEBI:15377"/>
        <dbReference type="ChEBI" id="CHEBI:17154"/>
        <dbReference type="ChEBI" id="CHEBI:29969"/>
        <dbReference type="ChEBI" id="CHEBI:57540"/>
        <dbReference type="ChEBI" id="CHEBI:87830"/>
        <dbReference type="ChEBI" id="CHEBI:87832"/>
    </reaction>
</comment>
<dbReference type="HAMAP" id="MF_01121">
    <property type="entry name" value="Sirtuin_ClassIII"/>
    <property type="match status" value="1"/>
</dbReference>
<dbReference type="InterPro" id="IPR027546">
    <property type="entry name" value="Sirtuin_class_III"/>
</dbReference>
<comment type="caution">
    <text evidence="3 4">Lacks conserved residue(s) required for the propagation of feature annotation.</text>
</comment>
<dbReference type="OrthoDB" id="9800582at2"/>
<evidence type="ECO:0000313" key="7">
    <source>
        <dbReference type="Proteomes" id="UP000321827"/>
    </source>
</evidence>
<dbReference type="GO" id="GO:0005737">
    <property type="term" value="C:cytoplasm"/>
    <property type="evidence" value="ECO:0007669"/>
    <property type="project" value="UniProtKB-SubCell"/>
</dbReference>
<feature type="domain" description="Deacetylase sirtuin-type" evidence="5">
    <location>
        <begin position="1"/>
        <end position="250"/>
    </location>
</feature>
<accession>A0A511RGQ3</accession>
<name>A0A511RGQ3_9DEIN</name>
<evidence type="ECO:0000313" key="6">
    <source>
        <dbReference type="EMBL" id="GEM88834.1"/>
    </source>
</evidence>
<feature type="binding site" evidence="3">
    <location>
        <begin position="21"/>
        <end position="40"/>
    </location>
    <ligand>
        <name>NAD(+)</name>
        <dbReference type="ChEBI" id="CHEBI:57540"/>
    </ligand>
</feature>
<evidence type="ECO:0000256" key="2">
    <source>
        <dbReference type="ARBA" id="ARBA00023027"/>
    </source>
</evidence>
<evidence type="ECO:0000259" key="5">
    <source>
        <dbReference type="PROSITE" id="PS50305"/>
    </source>
</evidence>
<dbReference type="InterPro" id="IPR026590">
    <property type="entry name" value="Ssirtuin_cat_dom"/>
</dbReference>
<comment type="domain">
    <text evidence="3">2 residues (Tyr-65 and Arg-68) present in a large hydrophobic pocket are probably involved in substrate specificity. They are important for desuccinylation activity, but dispensable for deacetylation activity.</text>
</comment>
<comment type="subcellular location">
    <subcellularLocation>
        <location evidence="3">Cytoplasm</location>
    </subcellularLocation>
</comment>